<dbReference type="EMBL" id="FOOE01000002">
    <property type="protein sequence ID" value="SFF55683.1"/>
    <property type="molecule type" value="Genomic_DNA"/>
</dbReference>
<keyword evidence="1" id="KW-1003">Cell membrane</keyword>
<keyword evidence="7 8" id="KW-0472">Membrane</keyword>
<keyword evidence="4 8" id="KW-0812">Transmembrane</keyword>
<dbReference type="Pfam" id="PF04647">
    <property type="entry name" value="AgrB"/>
    <property type="match status" value="1"/>
</dbReference>
<dbReference type="GO" id="GO:0009372">
    <property type="term" value="P:quorum sensing"/>
    <property type="evidence" value="ECO:0007669"/>
    <property type="project" value="UniProtKB-KW"/>
</dbReference>
<name>A0A1I2JP32_9CLOT</name>
<evidence type="ECO:0000313" key="10">
    <source>
        <dbReference type="Proteomes" id="UP000182135"/>
    </source>
</evidence>
<evidence type="ECO:0000256" key="2">
    <source>
        <dbReference type="ARBA" id="ARBA00022654"/>
    </source>
</evidence>
<dbReference type="OrthoDB" id="2854767at2"/>
<reference evidence="9 10" key="1">
    <citation type="submission" date="2016-10" db="EMBL/GenBank/DDBJ databases">
        <authorList>
            <person name="de Groot N.N."/>
        </authorList>
    </citation>
    <scope>NUCLEOTIDE SEQUENCE [LARGE SCALE GENOMIC DNA]</scope>
    <source>
        <strain evidence="9 10">NLAE-zl-G419</strain>
    </source>
</reference>
<evidence type="ECO:0000256" key="7">
    <source>
        <dbReference type="ARBA" id="ARBA00023136"/>
    </source>
</evidence>
<dbReference type="AlphaFoldDB" id="A0A1I2JP32"/>
<evidence type="ECO:0000256" key="3">
    <source>
        <dbReference type="ARBA" id="ARBA00022670"/>
    </source>
</evidence>
<keyword evidence="2" id="KW-0673">Quorum sensing</keyword>
<proteinExistence type="predicted"/>
<dbReference type="RefSeq" id="WP_074844441.1">
    <property type="nucleotide sequence ID" value="NZ_FOOE01000002.1"/>
</dbReference>
<evidence type="ECO:0000256" key="4">
    <source>
        <dbReference type="ARBA" id="ARBA00022692"/>
    </source>
</evidence>
<evidence type="ECO:0000256" key="6">
    <source>
        <dbReference type="ARBA" id="ARBA00022989"/>
    </source>
</evidence>
<dbReference type="GO" id="GO:0008233">
    <property type="term" value="F:peptidase activity"/>
    <property type="evidence" value="ECO:0007669"/>
    <property type="project" value="UniProtKB-KW"/>
</dbReference>
<dbReference type="Proteomes" id="UP000182135">
    <property type="component" value="Unassembled WGS sequence"/>
</dbReference>
<accession>A0A1I2JP32</accession>
<dbReference type="InterPro" id="IPR006741">
    <property type="entry name" value="AgrB"/>
</dbReference>
<dbReference type="GO" id="GO:0016020">
    <property type="term" value="C:membrane"/>
    <property type="evidence" value="ECO:0007669"/>
    <property type="project" value="InterPro"/>
</dbReference>
<evidence type="ECO:0000313" key="9">
    <source>
        <dbReference type="EMBL" id="SFF55683.1"/>
    </source>
</evidence>
<keyword evidence="6 8" id="KW-1133">Transmembrane helix</keyword>
<feature type="transmembrane region" description="Helical" evidence="8">
    <location>
        <begin position="105"/>
        <end position="128"/>
    </location>
</feature>
<feature type="transmembrane region" description="Helical" evidence="8">
    <location>
        <begin position="28"/>
        <end position="45"/>
    </location>
</feature>
<protein>
    <submittedName>
        <fullName evidence="9">Accessory gene regulator B</fullName>
    </submittedName>
</protein>
<organism evidence="9 10">
    <name type="scientific">Clostridium cadaveris</name>
    <dbReference type="NCBI Taxonomy" id="1529"/>
    <lineage>
        <taxon>Bacteria</taxon>
        <taxon>Bacillati</taxon>
        <taxon>Bacillota</taxon>
        <taxon>Clostridia</taxon>
        <taxon>Eubacteriales</taxon>
        <taxon>Clostridiaceae</taxon>
        <taxon>Clostridium</taxon>
    </lineage>
</organism>
<dbReference type="STRING" id="1529.SAMN04487885_102221"/>
<dbReference type="eggNOG" id="COG4512">
    <property type="taxonomic scope" value="Bacteria"/>
</dbReference>
<gene>
    <name evidence="9" type="ORF">SAMN04487885_102221</name>
</gene>
<evidence type="ECO:0000256" key="8">
    <source>
        <dbReference type="SAM" id="Phobius"/>
    </source>
</evidence>
<dbReference type="SMART" id="SM00793">
    <property type="entry name" value="AgrB"/>
    <property type="match status" value="1"/>
</dbReference>
<keyword evidence="3" id="KW-0645">Protease</keyword>
<evidence type="ECO:0000256" key="1">
    <source>
        <dbReference type="ARBA" id="ARBA00022475"/>
    </source>
</evidence>
<sequence length="210" mass="23510">MLNVEKICNKISNNIATELKFDEEKKSVINYGMFAVIQMVIAIGLTIIFGFVFHVLVEALIVSFVISILRKSSGGAHARTPGRCAVLGTVVSVGFGLLSKFVDKSLIAIMLTGIIIFLWSFYIVYKLAPVDSAAKPIKKQERRKKLKRSSIIILSVYLIIVIVNIIYYYYTSNISVLTYTLCIYMGLVWQIFSLTKSGHLILGKIDVVFK</sequence>
<keyword evidence="5" id="KW-0378">Hydrolase</keyword>
<feature type="transmembrane region" description="Helical" evidence="8">
    <location>
        <begin position="149"/>
        <end position="170"/>
    </location>
</feature>
<feature type="transmembrane region" description="Helical" evidence="8">
    <location>
        <begin position="176"/>
        <end position="195"/>
    </location>
</feature>
<keyword evidence="10" id="KW-1185">Reference proteome</keyword>
<dbReference type="GO" id="GO:0006508">
    <property type="term" value="P:proteolysis"/>
    <property type="evidence" value="ECO:0007669"/>
    <property type="project" value="UniProtKB-KW"/>
</dbReference>
<evidence type="ECO:0000256" key="5">
    <source>
        <dbReference type="ARBA" id="ARBA00022801"/>
    </source>
</evidence>